<feature type="region of interest" description="Disordered" evidence="1">
    <location>
        <begin position="3301"/>
        <end position="3321"/>
    </location>
</feature>
<feature type="region of interest" description="Disordered" evidence="1">
    <location>
        <begin position="412"/>
        <end position="439"/>
    </location>
</feature>
<feature type="compositionally biased region" description="Polar residues" evidence="1">
    <location>
        <begin position="3658"/>
        <end position="3679"/>
    </location>
</feature>
<dbReference type="GeneID" id="101848140"/>
<sequence>MDTSAMESFGNLCPVSVLGKDSEASNNEDDDDEDNHFIISLEDNGSGDDYIDEYDGEGAHTVLSARSLKSPRVSTERGNEEPASCVTSSQEAEHSQKQVFHHTSESSFRSMSNVSSLKPLWFSSPSQAHHPSVVAPVENPQGPHHMKSTQPVSSSMVITASSHYQESFAKKEIYYGDLPVVVRDLSFCPSDPKVSRVSSQDINRSETEPLTSLAQTPYSQPDTSQGSTFPTVSGLEMQKGYETVHLGAEGGGIWSEAVFVSSNYTPFTVSSSAQSIETMSRTDPVAASCISQPLLSSQTTTSSVPCHPPPVLHFPAPKLAGPFPCRTKCEEPDSFTETIREIRVGTKVVDEQASEQHSNCHRDQGNQILNSHSSDLSEKECTCIMCFKGRGIVDWYPPPKEPTLSLSEEVMITGKSSQKHSRGGPQSADKRNTKKSKVIEASSRGGVLINIAPSKFNPISHSFSTSTSSSPQTVLSPSQSVHNPASAVMTSPPALSGTGHLLTSNESTSILQHVGSKDQVNPGKVIFSEIQGQMYAIVLAGQAVAQGRPVAVSRTVVPVSKPRPPTSHVCASSAKSAPVVAHSASVRHTVPLISKPSLLMSSPNAVVQSVKPKVFLKPSVSSPLQSPSVGKTVNSSSSSCAQVNKEGKLTYSLLPNWIPRTTESCAVPNRPVCTTSSSHIHVVDLDCERQSGSTVSTPPSSSQPRFSPAHTNSISVTPTQVSHKENKEQSQRACSPNSLFKILKNAEQLDMSVPGKVIIKVKPPPSQSASASSANLTETSNTVIVTQPIGPLTSHPKPKNVVSLLNGWNTTPHSIRMKAQSENSVLPQTDPTPYRLPLVPSSGQLSGSLFQPRTGNLDTRHTLVQLINSHLGKQQIQIVDSSPVEKDSAVMSTANVITDANEARKSQPNSHILHNISSPFSVSRNPVLDNKEMTTSIRAVQRTEAIADHVTTESFEVDIGSNSALLPQDGLPSNYIEKWVQQSKTFTPMVSKVVSENDNHNVKRNNSESKTSESETDKHALVHIKSGEHVTLSPSLSEEKLTLVLPRPKPKGAGSSHQHSKIMSDAPVSCSDTETGQSDTASSVPCSPTQSLAKQTGPTLTLHFEKPLQHISFEGAQEKRHSLPVLSETEQKSPNSRSVMETEEFGQGEVSMDQVCASSTGQNSVQLDSQKKAASKRPGTPSSTVVAGSQGIKLKIKLGDQSEKVKQKSRRKTPHVIPQPEKDRSNEIEWSISEPANRDSLSVETRTTEVPEATSLVKVGNETAEEMFQRFEEQAMREVYKAQLGVGDLSRSLRPCRGTISLVDKYLPDKEFTNSKKMKTPSVKQDHVLVKESPVAGPVAEKSLSDFPRQSKKKEKRVRDRKKKIMTSMNVDNLVKSANLAIKDYPKLKQDDSITHGKDIYCPNILAGHKVHVKFNIFESEGSGRAFLIPFFNIGGTRTQFDVEDVEYIKKAVIDFEKEERSCARHLLYFTRENKKAMFLRKEAPFQTKELTEKNYKKHCHNIVGYSREAQKRTEAAPSQWKIDKKVDIEIDCAEVENDDEAEFDAVMGERSEKLVMTSKSQDDKICVEGVDETPFSVGLVTGGQEPVLSSGVRADQLDAESSAFVSLGLLTSEFGSSMQARRHQLKIPQRASRAGSTALDNFENSFKIHSSMVKESNCPAEREVLNNCNDISDSAYTEKLKELLLSENIHDSVVGEGSVTSSPKRPLELNVPHETQAGHCEYDLANNEEQRSFMSHQMGGLPKVKLEPPDDDECSMHGVEENEWTDSLPAQATQQLCNTDATSTAPDPIASVRVKEEPVDDYFDHVQMDKSQLSTERLNSAVQHSSVEAVNSVPTEGRESERDIQNGSAFVCVGEDNNGQEVEQASLCGDAIKNLNGDGQLKISVVEHSGKSAESEQNKMEVTGPVASFMEGEQEPAEEMGDKASERSESPLMSPPSDLPESLDSLVSSEDSDSDALDGDTEQTTSETSLQTPSVESSGLISGTDKGNAKISSLVDSLRQRLTQETPALPSWLALAPPVEAKLRKKKRRKRKVENENIKAVVDTEVLFTSSCSYIETSAAVQSTSAVSVIDSALLSSSDISVNSSTASSVQLSTALPIVASTTEPIVSLTVPFSFSNVSTPSLTSSVSQVVLSSSVSLSSISSPTVSLANSLMTVEPTHSNMGPKLSGASKSKDSIPSKSSVLELSKQSLMISVPETGKLSSAEITETAFVKPHIALNEISGNDSEAIWFGRGDGVPVQSKINLKVTGVDQIGVEHDCGNSLAAVDQLGKVEVGSTQVNSDKDKSRTGFLISSAPTCSSLGKTLEHTPLHESGVSVPKLAKDIVAENLPTKLSMRPPSPTSDIEIDIGVDESPETLLTFVPISPAIKAVHKHRFNPTAHRLADTRALGKYISPHKRKKTSLKNRNKISLPTLVPTAVSDLVTDYNGEKSSVGSVADYLSQKFAQTAGSGNGKIRVPRLIHRRAKVNTNVTTSSGSASLVPSASLSVRPLELKDSSESVTSALPSTKQPSLSEIFGVKVSTVESSTTDSGASAVKSQDEIPEARNLGKKVCHKNQDGYKESGTVPEEGEENDSGTMDTEDVGYMDEPLLDSHVRVSDTVSQDKQRKKEPVDENTNIVSVEEYAPVDDNVKIEKGKESKLAAEKVQEEKPVGQQLRITRGNVSRKRKAPPSKELLKAKRLTWRQMSKQVSKMKQNASDLMDQNSEPNASKLPQDTTGKNENVSNLAGSMNPCRVFLHRLEDLNLGFSGKFEEGVVVKLKSSVEISREDSVEESKSGKKCGKRKKRKALKVSKARSTRKPQRDIVDIYASMIESLQKKAQQLEEESKRKQTEGEIKQKGDGPLKNYQVNNNQNVGESMETECIPSSSVAEQTECGALDDGLGVTALENVDAHCIATPVEELNFGSNENVEGGKHVAHEDPSMTSMSEALDAEGSKEPVCSQKTVTSAPLELDEQNVCLMNRGSQPATAQVEEKSKCTSLEVSAGQTTRNTLQGKDNGETEPQAVVESIELFDGHVTGTSDVPLEKAIARESDGPASNNSVGSKDVLLCSTVEDSLFNSAISKKCLESTDEMLMDQELQGEDVGVIPQEEVEELLGLDTDENPKYPGSDNDSFGSDNLMPSEDFGTAELANEGQLILSDLKEVDILQASGVLTSGDLGFSPASSPSHSLVIAFDEEDVEEDMDKPGVSDMRGPVTSVVDDLVTESEGNLKGPRRTRNVSMRSTEELTNEDTIAISDEQDMVLNGGKQNETEKSNVLLTDSAEPSSNTQPLPASCQTQVCDSHNKKNIHVSPSWKRLLGSSALAELEKQSQTKGEMQQEKDESSDLRFKLKLPVVSLNRAVRMSKEMERVFGETDQEGSSQENGEIQHVSESSTTESDNDNECLGDGKPKSSQGYSMERQAVEKGARPKNLSMSEKTIAAIQKAKIQFMKGAALAKMAPTNKQTTQKSVSKESDAQFKRDLDFYLTKAGTNKEDSEDDSHSVFDKETEGELNCSKEAGTTTDNFTPRTRTKRKNQLNIGNSDIGIDQTSASVFPQEKHSFDKRSTQNNSDSSVLTKMQSIFSSLEIEIPLEAKSRGKSSSETQRQDKVVIKDQNLEQSLISKPKAIDLSKLKMKLNPLLLGKLNNKAVPLSRTAEVSKGPCSDMPSNSTIQSDNKTKGIRTSVENRIQLSVDSTESATSSRSGAQLDIDPSERISSVKTGVQYDSSSSSTHQTGATSRENESVKNLPVLNTAKLCNILKSFKTASFGKGKGLENQQESSNDLKRKAPLKTKSPSKLMKRLSSTLKVSGTEVLNSRSRKRTRNSRSMCSQNPSEASRVNSQMPVPSSSSVKVPVEEVKKDGEEKGERSFFDCLTNITTDAWKE</sequence>
<dbReference type="RefSeq" id="XP_005107020.1">
    <property type="nucleotide sequence ID" value="XM_005106963.3"/>
</dbReference>
<feature type="compositionally biased region" description="Basic residues" evidence="1">
    <location>
        <begin position="2775"/>
        <end position="2795"/>
    </location>
</feature>
<feature type="region of interest" description="Disordered" evidence="1">
    <location>
        <begin position="2765"/>
        <end position="2795"/>
    </location>
</feature>
<feature type="region of interest" description="Disordered" evidence="1">
    <location>
        <begin position="1340"/>
        <end position="1362"/>
    </location>
</feature>
<organism evidence="2 3">
    <name type="scientific">Aplysia californica</name>
    <name type="common">California sea hare</name>
    <dbReference type="NCBI Taxonomy" id="6500"/>
    <lineage>
        <taxon>Eukaryota</taxon>
        <taxon>Metazoa</taxon>
        <taxon>Spiralia</taxon>
        <taxon>Lophotrochozoa</taxon>
        <taxon>Mollusca</taxon>
        <taxon>Gastropoda</taxon>
        <taxon>Heterobranchia</taxon>
        <taxon>Euthyneura</taxon>
        <taxon>Tectipleura</taxon>
        <taxon>Aplysiida</taxon>
        <taxon>Aplysioidea</taxon>
        <taxon>Aplysiidae</taxon>
        <taxon>Aplysia</taxon>
    </lineage>
</organism>
<feature type="compositionally biased region" description="Polar residues" evidence="1">
    <location>
        <begin position="1070"/>
        <end position="1097"/>
    </location>
</feature>
<feature type="region of interest" description="Disordered" evidence="1">
    <location>
        <begin position="1"/>
        <end position="50"/>
    </location>
</feature>
<feature type="compositionally biased region" description="Polar residues" evidence="1">
    <location>
        <begin position="3776"/>
        <end position="3788"/>
    </location>
</feature>
<feature type="region of interest" description="Disordered" evidence="1">
    <location>
        <begin position="3743"/>
        <end position="3839"/>
    </location>
</feature>
<feature type="compositionally biased region" description="Polar residues" evidence="1">
    <location>
        <begin position="3689"/>
        <end position="3713"/>
    </location>
</feature>
<dbReference type="Proteomes" id="UP000694888">
    <property type="component" value="Unplaced"/>
</dbReference>
<feature type="compositionally biased region" description="Polar residues" evidence="1">
    <location>
        <begin position="3640"/>
        <end position="3649"/>
    </location>
</feature>
<feature type="compositionally biased region" description="Basic and acidic residues" evidence="1">
    <location>
        <begin position="2595"/>
        <end position="2610"/>
    </location>
</feature>
<feature type="compositionally biased region" description="Basic and acidic residues" evidence="1">
    <location>
        <begin position="1889"/>
        <end position="1900"/>
    </location>
</feature>
<feature type="compositionally biased region" description="Basic and acidic residues" evidence="1">
    <location>
        <begin position="2765"/>
        <end position="2774"/>
    </location>
</feature>
<gene>
    <name evidence="3" type="primary">LOC101848140</name>
</gene>
<feature type="region of interest" description="Disordered" evidence="1">
    <location>
        <begin position="2687"/>
        <end position="2720"/>
    </location>
</feature>
<feature type="compositionally biased region" description="Polar residues" evidence="1">
    <location>
        <begin position="1156"/>
        <end position="1168"/>
    </location>
</feature>
<protein>
    <submittedName>
        <fullName evidence="3">Uncharacterized protein LOC101848140</fullName>
    </submittedName>
</protein>
<feature type="compositionally biased region" description="Basic and acidic residues" evidence="1">
    <location>
        <begin position="1197"/>
        <end position="1206"/>
    </location>
</feature>
<feature type="region of interest" description="Disordered" evidence="1">
    <location>
        <begin position="2817"/>
        <end position="2845"/>
    </location>
</feature>
<feature type="compositionally biased region" description="Acidic residues" evidence="1">
    <location>
        <begin position="1951"/>
        <end position="1962"/>
    </location>
</feature>
<feature type="region of interest" description="Disordered" evidence="1">
    <location>
        <begin position="2523"/>
        <end position="2582"/>
    </location>
</feature>
<feature type="region of interest" description="Disordered" evidence="1">
    <location>
        <begin position="3348"/>
        <end position="3407"/>
    </location>
</feature>
<feature type="compositionally biased region" description="Low complexity" evidence="1">
    <location>
        <begin position="1940"/>
        <end position="1950"/>
    </location>
</feature>
<feature type="region of interest" description="Disordered" evidence="1">
    <location>
        <begin position="619"/>
        <end position="638"/>
    </location>
</feature>
<feature type="region of interest" description="Disordered" evidence="1">
    <location>
        <begin position="3464"/>
        <end position="3523"/>
    </location>
</feature>
<feature type="compositionally biased region" description="Low complexity" evidence="1">
    <location>
        <begin position="3818"/>
        <end position="3827"/>
    </location>
</feature>
<feature type="compositionally biased region" description="Basic and acidic residues" evidence="1">
    <location>
        <begin position="2818"/>
        <end position="2839"/>
    </location>
</feature>
<feature type="region of interest" description="Disordered" evidence="1">
    <location>
        <begin position="3202"/>
        <end position="3228"/>
    </location>
</feature>
<feature type="compositionally biased region" description="Low complexity" evidence="1">
    <location>
        <begin position="462"/>
        <end position="481"/>
    </location>
</feature>
<feature type="compositionally biased region" description="Basic residues" evidence="1">
    <location>
        <begin position="1350"/>
        <end position="1362"/>
    </location>
</feature>
<feature type="compositionally biased region" description="Polar residues" evidence="1">
    <location>
        <begin position="709"/>
        <end position="721"/>
    </location>
</feature>
<evidence type="ECO:0000256" key="1">
    <source>
        <dbReference type="SAM" id="MobiDB-lite"/>
    </source>
</evidence>
<feature type="region of interest" description="Disordered" evidence="1">
    <location>
        <begin position="3630"/>
        <end position="3718"/>
    </location>
</feature>
<proteinExistence type="predicted"/>
<name>A0ABM0K288_APLCA</name>
<feature type="region of interest" description="Disordered" evidence="1">
    <location>
        <begin position="1046"/>
        <end position="1097"/>
    </location>
</feature>
<feature type="compositionally biased region" description="Polar residues" evidence="1">
    <location>
        <begin position="3353"/>
        <end position="3372"/>
    </location>
</feature>
<feature type="compositionally biased region" description="Polar residues" evidence="1">
    <location>
        <begin position="3802"/>
        <end position="3817"/>
    </location>
</feature>
<feature type="region of interest" description="Disordered" evidence="1">
    <location>
        <begin position="1889"/>
        <end position="1988"/>
    </location>
</feature>
<feature type="compositionally biased region" description="Polar residues" evidence="1">
    <location>
        <begin position="3511"/>
        <end position="3523"/>
    </location>
</feature>
<feature type="compositionally biased region" description="Basic and acidic residues" evidence="1">
    <location>
        <begin position="995"/>
        <end position="1018"/>
    </location>
</feature>
<reference evidence="3" key="1">
    <citation type="submission" date="2025-08" db="UniProtKB">
        <authorList>
            <consortium name="RefSeq"/>
        </authorList>
    </citation>
    <scope>IDENTIFICATION</scope>
</reference>
<evidence type="ECO:0000313" key="2">
    <source>
        <dbReference type="Proteomes" id="UP000694888"/>
    </source>
</evidence>
<feature type="compositionally biased region" description="Acidic residues" evidence="1">
    <location>
        <begin position="2566"/>
        <end position="2582"/>
    </location>
</feature>
<feature type="compositionally biased region" description="Basic and acidic residues" evidence="1">
    <location>
        <begin position="1921"/>
        <end position="1930"/>
    </location>
</feature>
<feature type="compositionally biased region" description="Basic and acidic residues" evidence="1">
    <location>
        <begin position="3828"/>
        <end position="3839"/>
    </location>
</feature>
<accession>A0ABM0K288</accession>
<feature type="region of interest" description="Disordered" evidence="1">
    <location>
        <begin position="2595"/>
        <end position="2621"/>
    </location>
</feature>
<feature type="region of interest" description="Disordered" evidence="1">
    <location>
        <begin position="994"/>
        <end position="1018"/>
    </location>
</feature>
<feature type="compositionally biased region" description="Low complexity" evidence="1">
    <location>
        <begin position="1963"/>
        <end position="1973"/>
    </location>
</feature>
<feature type="region of interest" description="Disordered" evidence="1">
    <location>
        <begin position="690"/>
        <end position="734"/>
    </location>
</feature>
<feature type="region of interest" description="Disordered" evidence="1">
    <location>
        <begin position="191"/>
        <end position="232"/>
    </location>
</feature>
<feature type="compositionally biased region" description="Basic and acidic residues" evidence="1">
    <location>
        <begin position="3466"/>
        <end position="3484"/>
    </location>
</feature>
<feature type="compositionally biased region" description="Low complexity" evidence="1">
    <location>
        <begin position="690"/>
        <end position="704"/>
    </location>
</feature>
<feature type="compositionally biased region" description="Polar residues" evidence="1">
    <location>
        <begin position="196"/>
        <end position="231"/>
    </location>
</feature>
<feature type="region of interest" description="Disordered" evidence="1">
    <location>
        <begin position="1115"/>
        <end position="1227"/>
    </location>
</feature>
<feature type="region of interest" description="Disordered" evidence="1">
    <location>
        <begin position="462"/>
        <end position="502"/>
    </location>
</feature>
<feature type="region of interest" description="Disordered" evidence="1">
    <location>
        <begin position="62"/>
        <end position="95"/>
    </location>
</feature>
<keyword evidence="2" id="KW-1185">Reference proteome</keyword>
<evidence type="ECO:0000313" key="3">
    <source>
        <dbReference type="RefSeq" id="XP_005107020.1"/>
    </source>
</evidence>